<dbReference type="Proteomes" id="UP000808146">
    <property type="component" value="Unassembled WGS sequence"/>
</dbReference>
<dbReference type="PRINTS" id="PR00034">
    <property type="entry name" value="HTHCRP"/>
</dbReference>
<dbReference type="GO" id="GO:0003677">
    <property type="term" value="F:DNA binding"/>
    <property type="evidence" value="ECO:0007669"/>
    <property type="project" value="UniProtKB-KW"/>
</dbReference>
<evidence type="ECO:0000256" key="2">
    <source>
        <dbReference type="ARBA" id="ARBA00023125"/>
    </source>
</evidence>
<dbReference type="Gene3D" id="1.10.10.10">
    <property type="entry name" value="Winged helix-like DNA-binding domain superfamily/Winged helix DNA-binding domain"/>
    <property type="match status" value="1"/>
</dbReference>
<dbReference type="InterPro" id="IPR014710">
    <property type="entry name" value="RmlC-like_jellyroll"/>
</dbReference>
<name>A0A9D7LQ78_9RHOO</name>
<dbReference type="InterPro" id="IPR000595">
    <property type="entry name" value="cNMP-bd_dom"/>
</dbReference>
<accession>A0A9D7LQ78</accession>
<sequence>MSLLHPVDRSSVPGLRSARRIPAGEHLYRAGAEGPAWRLHAGAIRLDTTGPDGHAAFASLAIAGDILGCEAMLFGVYTFSATALTECWLLPWPEGRREVAADSLLASLAQAQQRAANIVALRGGQAMARVVGLIRLFGDSAGRVILPTRQDIADITGLRFETISRIIKGLERSGVLVPVRVEGVRATRSYAVDPAVLNGLPAA</sequence>
<dbReference type="InterPro" id="IPR012318">
    <property type="entry name" value="HTH_CRP"/>
</dbReference>
<keyword evidence="1" id="KW-0805">Transcription regulation</keyword>
<dbReference type="Gene3D" id="2.60.120.10">
    <property type="entry name" value="Jelly Rolls"/>
    <property type="match status" value="1"/>
</dbReference>
<evidence type="ECO:0000259" key="5">
    <source>
        <dbReference type="Pfam" id="PF13545"/>
    </source>
</evidence>
<proteinExistence type="predicted"/>
<dbReference type="SUPFAM" id="SSF46785">
    <property type="entry name" value="Winged helix' DNA-binding domain"/>
    <property type="match status" value="1"/>
</dbReference>
<protein>
    <submittedName>
        <fullName evidence="6">Crp/Fnr family transcriptional regulator</fullName>
    </submittedName>
</protein>
<dbReference type="EMBL" id="JADKBR010000019">
    <property type="protein sequence ID" value="MBK8891781.1"/>
    <property type="molecule type" value="Genomic_DNA"/>
</dbReference>
<keyword evidence="2" id="KW-0238">DNA-binding</keyword>
<organism evidence="6 7">
    <name type="scientific">Candidatus Dechloromonas phosphorivorans</name>
    <dbReference type="NCBI Taxonomy" id="2899244"/>
    <lineage>
        <taxon>Bacteria</taxon>
        <taxon>Pseudomonadati</taxon>
        <taxon>Pseudomonadota</taxon>
        <taxon>Betaproteobacteria</taxon>
        <taxon>Rhodocyclales</taxon>
        <taxon>Azonexaceae</taxon>
        <taxon>Dechloromonas</taxon>
    </lineage>
</organism>
<dbReference type="Pfam" id="PF00027">
    <property type="entry name" value="cNMP_binding"/>
    <property type="match status" value="1"/>
</dbReference>
<evidence type="ECO:0000313" key="7">
    <source>
        <dbReference type="Proteomes" id="UP000808146"/>
    </source>
</evidence>
<dbReference type="CDD" id="cd00038">
    <property type="entry name" value="CAP_ED"/>
    <property type="match status" value="1"/>
</dbReference>
<reference evidence="6" key="1">
    <citation type="submission" date="2020-10" db="EMBL/GenBank/DDBJ databases">
        <title>Connecting structure to function with the recovery of over 1000 high-quality activated sludge metagenome-assembled genomes encoding full-length rRNA genes using long-read sequencing.</title>
        <authorList>
            <person name="Singleton C.M."/>
            <person name="Petriglieri F."/>
            <person name="Kristensen J.M."/>
            <person name="Kirkegaard R.H."/>
            <person name="Michaelsen T.Y."/>
            <person name="Andersen M.H."/>
            <person name="Karst S.M."/>
            <person name="Dueholm M.S."/>
            <person name="Nielsen P.H."/>
            <person name="Albertsen M."/>
        </authorList>
    </citation>
    <scope>NUCLEOTIDE SEQUENCE</scope>
    <source>
        <strain evidence="6">OdNE_18-Q3-R46-58_BAT3C.305</strain>
    </source>
</reference>
<dbReference type="AlphaFoldDB" id="A0A9D7LQ78"/>
<evidence type="ECO:0000256" key="3">
    <source>
        <dbReference type="ARBA" id="ARBA00023163"/>
    </source>
</evidence>
<dbReference type="InterPro" id="IPR036390">
    <property type="entry name" value="WH_DNA-bd_sf"/>
</dbReference>
<feature type="domain" description="HTH crp-type" evidence="5">
    <location>
        <begin position="133"/>
        <end position="177"/>
    </location>
</feature>
<dbReference type="Pfam" id="PF13545">
    <property type="entry name" value="HTH_Crp_2"/>
    <property type="match status" value="1"/>
</dbReference>
<dbReference type="SUPFAM" id="SSF51206">
    <property type="entry name" value="cAMP-binding domain-like"/>
    <property type="match status" value="1"/>
</dbReference>
<feature type="domain" description="Cyclic nucleotide-binding" evidence="4">
    <location>
        <begin position="19"/>
        <end position="93"/>
    </location>
</feature>
<dbReference type="InterPro" id="IPR036388">
    <property type="entry name" value="WH-like_DNA-bd_sf"/>
</dbReference>
<comment type="caution">
    <text evidence="6">The sequence shown here is derived from an EMBL/GenBank/DDBJ whole genome shotgun (WGS) entry which is preliminary data.</text>
</comment>
<evidence type="ECO:0000259" key="4">
    <source>
        <dbReference type="Pfam" id="PF00027"/>
    </source>
</evidence>
<dbReference type="GO" id="GO:0006355">
    <property type="term" value="P:regulation of DNA-templated transcription"/>
    <property type="evidence" value="ECO:0007669"/>
    <property type="project" value="InterPro"/>
</dbReference>
<evidence type="ECO:0000313" key="6">
    <source>
        <dbReference type="EMBL" id="MBK8891781.1"/>
    </source>
</evidence>
<dbReference type="InterPro" id="IPR018490">
    <property type="entry name" value="cNMP-bd_dom_sf"/>
</dbReference>
<gene>
    <name evidence="6" type="ORF">IPN75_16065</name>
</gene>
<keyword evidence="3" id="KW-0804">Transcription</keyword>
<evidence type="ECO:0000256" key="1">
    <source>
        <dbReference type="ARBA" id="ARBA00023015"/>
    </source>
</evidence>